<gene>
    <name evidence="2" type="ORF">FRC96_15285</name>
</gene>
<name>A0A5C6X9C0_9DELT</name>
<dbReference type="Pfam" id="PF00415">
    <property type="entry name" value="RCC1"/>
    <property type="match status" value="1"/>
</dbReference>
<organism evidence="2 3">
    <name type="scientific">Lujinxingia vulgaris</name>
    <dbReference type="NCBI Taxonomy" id="2600176"/>
    <lineage>
        <taxon>Bacteria</taxon>
        <taxon>Deltaproteobacteria</taxon>
        <taxon>Bradymonadales</taxon>
        <taxon>Lujinxingiaceae</taxon>
        <taxon>Lujinxingia</taxon>
    </lineage>
</organism>
<proteinExistence type="predicted"/>
<evidence type="ECO:0000313" key="3">
    <source>
        <dbReference type="Proteomes" id="UP000321046"/>
    </source>
</evidence>
<dbReference type="OrthoDB" id="9758365at2"/>
<dbReference type="PANTHER" id="PTHR45982">
    <property type="entry name" value="REGULATOR OF CHROMOSOME CONDENSATION"/>
    <property type="match status" value="1"/>
</dbReference>
<dbReference type="InterPro" id="IPR009091">
    <property type="entry name" value="RCC1/BLIP-II"/>
</dbReference>
<dbReference type="Pfam" id="PF13540">
    <property type="entry name" value="RCC1_2"/>
    <property type="match status" value="2"/>
</dbReference>
<dbReference type="Gene3D" id="2.130.10.30">
    <property type="entry name" value="Regulator of chromosome condensation 1/beta-lactamase-inhibitor protein II"/>
    <property type="match status" value="2"/>
</dbReference>
<dbReference type="AlphaFoldDB" id="A0A5C6X9C0"/>
<protein>
    <recommendedName>
        <fullName evidence="4">BNR repeat domain protein</fullName>
    </recommendedName>
</protein>
<dbReference type="InterPro" id="IPR000408">
    <property type="entry name" value="Reg_chr_condens"/>
</dbReference>
<evidence type="ECO:0000313" key="2">
    <source>
        <dbReference type="EMBL" id="TXD33829.1"/>
    </source>
</evidence>
<dbReference type="GO" id="GO:0005085">
    <property type="term" value="F:guanyl-nucleotide exchange factor activity"/>
    <property type="evidence" value="ECO:0007669"/>
    <property type="project" value="TreeGrafter"/>
</dbReference>
<accession>A0A5C6X9C0</accession>
<dbReference type="Proteomes" id="UP000321046">
    <property type="component" value="Unassembled WGS sequence"/>
</dbReference>
<comment type="caution">
    <text evidence="2">The sequence shown here is derived from an EMBL/GenBank/DDBJ whole genome shotgun (WGS) entry which is preliminary data.</text>
</comment>
<evidence type="ECO:0008006" key="4">
    <source>
        <dbReference type="Google" id="ProtNLM"/>
    </source>
</evidence>
<feature type="region of interest" description="Disordered" evidence="1">
    <location>
        <begin position="67"/>
        <end position="104"/>
    </location>
</feature>
<evidence type="ECO:0000256" key="1">
    <source>
        <dbReference type="SAM" id="MobiDB-lite"/>
    </source>
</evidence>
<dbReference type="EMBL" id="VOSL01000059">
    <property type="protein sequence ID" value="TXD33829.1"/>
    <property type="molecule type" value="Genomic_DNA"/>
</dbReference>
<dbReference type="PROSITE" id="PS50012">
    <property type="entry name" value="RCC1_3"/>
    <property type="match status" value="3"/>
</dbReference>
<feature type="compositionally biased region" description="Acidic residues" evidence="1">
    <location>
        <begin position="67"/>
        <end position="93"/>
    </location>
</feature>
<reference evidence="2 3" key="1">
    <citation type="submission" date="2019-08" db="EMBL/GenBank/DDBJ databases">
        <title>Bradymonadales sp. TMQ2.</title>
        <authorList>
            <person name="Liang Q."/>
        </authorList>
    </citation>
    <scope>NUCLEOTIDE SEQUENCE [LARGE SCALE GENOMIC DNA]</scope>
    <source>
        <strain evidence="2 3">TMQ2</strain>
    </source>
</reference>
<sequence length="443" mass="46278">MLSISGVPMLSVPRHLLTRCFPLPVLGALTLLLIACDANSQACESNVDCYVGESCVLGTCVLDEDPDLDVGSDTTEEDADTPYEDAGDTDQSDTDTHIPDGPPHPIAISAAMNVSCALLSDATVWCWGDNSASFISGGDDEALTPRKIDGFDGAVEIATANARLCARMQDGAVLCRGDGSNGSGTTLETKIDGGATRLSAGGFHMCATVGEDATLHCWGDNGFGQTGADGEQTAEPTPVEGASNIVHIAAGDFHTCASTDADQVLCFSDNYARQLGVEGGESLEPVTHPFFSPTTYPVFELVAGSTHTCALSESAEVWCWGDNTFGQLAIDTELLENSAEPDGVVADDALEKLAAGNHRTCGVGTAGRVFCWGQDHTETIQHVHAIPFLQGVTQLAIGQNHTCALTEDNAIFCWGANASGQLGINTRGDETEPGFAVVPSWED</sequence>
<dbReference type="PANTHER" id="PTHR45982:SF1">
    <property type="entry name" value="REGULATOR OF CHROMOSOME CONDENSATION"/>
    <property type="match status" value="1"/>
</dbReference>
<dbReference type="SUPFAM" id="SSF50985">
    <property type="entry name" value="RCC1/BLIP-II"/>
    <property type="match status" value="2"/>
</dbReference>
<dbReference type="PRINTS" id="PR00633">
    <property type="entry name" value="RCCNDNSATION"/>
</dbReference>
<dbReference type="InterPro" id="IPR051553">
    <property type="entry name" value="Ran_GTPase-activating"/>
</dbReference>
<dbReference type="GO" id="GO:0005737">
    <property type="term" value="C:cytoplasm"/>
    <property type="evidence" value="ECO:0007669"/>
    <property type="project" value="TreeGrafter"/>
</dbReference>